<keyword evidence="4" id="KW-1185">Reference proteome</keyword>
<dbReference type="Proteomes" id="UP001408356">
    <property type="component" value="Unassembled WGS sequence"/>
</dbReference>
<organism evidence="3 4">
    <name type="scientific">Seiridium unicorne</name>
    <dbReference type="NCBI Taxonomy" id="138068"/>
    <lineage>
        <taxon>Eukaryota</taxon>
        <taxon>Fungi</taxon>
        <taxon>Dikarya</taxon>
        <taxon>Ascomycota</taxon>
        <taxon>Pezizomycotina</taxon>
        <taxon>Sordariomycetes</taxon>
        <taxon>Xylariomycetidae</taxon>
        <taxon>Amphisphaeriales</taxon>
        <taxon>Sporocadaceae</taxon>
        <taxon>Seiridium</taxon>
    </lineage>
</organism>
<sequence>MNLNIDEVRAAVMAFVFAHLQAQTFAMPMYEVELVAALTQSQKDALAFAITEIHSSKFTTPKLFVNVKITDARKQETYVAGRPRPSNRITAHVRTSASRTQQDFDQLCNDIHVAWSSIVHPGHPTKPPPDEELRAIFIFGDIVAAWEAGFAVPTAGHDAEWARENMGAFKEKAQDGDEDFADLIDELSERDEFK</sequence>
<evidence type="ECO:0000313" key="4">
    <source>
        <dbReference type="Proteomes" id="UP001408356"/>
    </source>
</evidence>
<dbReference type="Gene3D" id="3.30.429.10">
    <property type="entry name" value="Macrophage Migration Inhibitory Factor"/>
    <property type="match status" value="1"/>
</dbReference>
<reference evidence="3 4" key="1">
    <citation type="journal article" date="2024" name="J. Plant Pathol.">
        <title>Sequence and assembly of the genome of Seiridium unicorne, isolate CBS 538.82, causal agent of cypress canker disease.</title>
        <authorList>
            <person name="Scali E."/>
            <person name="Rocca G.D."/>
            <person name="Danti R."/>
            <person name="Garbelotto M."/>
            <person name="Barberini S."/>
            <person name="Baroncelli R."/>
            <person name="Emiliani G."/>
        </authorList>
    </citation>
    <scope>NUCLEOTIDE SEQUENCE [LARGE SCALE GENOMIC DNA]</scope>
    <source>
        <strain evidence="3 4">BM-138-508</strain>
    </source>
</reference>
<dbReference type="Pfam" id="PF14832">
    <property type="entry name" value="Tautomerase_3"/>
    <property type="match status" value="1"/>
</dbReference>
<accession>A0ABR2UU79</accession>
<dbReference type="SUPFAM" id="SSF55331">
    <property type="entry name" value="Tautomerase/MIF"/>
    <property type="match status" value="1"/>
</dbReference>
<evidence type="ECO:0000259" key="2">
    <source>
        <dbReference type="Pfam" id="PF14832"/>
    </source>
</evidence>
<dbReference type="InterPro" id="IPR014347">
    <property type="entry name" value="Tautomerase/MIF_sf"/>
</dbReference>
<feature type="domain" description="Tautomerase cis-CaaD-like" evidence="2">
    <location>
        <begin position="27"/>
        <end position="165"/>
    </location>
</feature>
<evidence type="ECO:0000256" key="1">
    <source>
        <dbReference type="SAM" id="MobiDB-lite"/>
    </source>
</evidence>
<gene>
    <name evidence="3" type="ORF">SUNI508_08183</name>
</gene>
<dbReference type="EMBL" id="JARVKF010000392">
    <property type="protein sequence ID" value="KAK9418222.1"/>
    <property type="molecule type" value="Genomic_DNA"/>
</dbReference>
<evidence type="ECO:0000313" key="3">
    <source>
        <dbReference type="EMBL" id="KAK9418222.1"/>
    </source>
</evidence>
<name>A0ABR2UU79_9PEZI</name>
<comment type="caution">
    <text evidence="3">The sequence shown here is derived from an EMBL/GenBank/DDBJ whole genome shotgun (WGS) entry which is preliminary data.</text>
</comment>
<feature type="compositionally biased region" description="Acidic residues" evidence="1">
    <location>
        <begin position="176"/>
        <end position="194"/>
    </location>
</feature>
<proteinExistence type="predicted"/>
<protein>
    <submittedName>
        <fullName evidence="3">Tautomerase cis-CaaD-like domain-containing protein</fullName>
    </submittedName>
</protein>
<feature type="region of interest" description="Disordered" evidence="1">
    <location>
        <begin position="172"/>
        <end position="194"/>
    </location>
</feature>
<dbReference type="InterPro" id="IPR028116">
    <property type="entry name" value="Cis-CaaD-like"/>
</dbReference>